<evidence type="ECO:0000259" key="3">
    <source>
        <dbReference type="PROSITE" id="PS50102"/>
    </source>
</evidence>
<evidence type="ECO:0000313" key="4">
    <source>
        <dbReference type="EMBL" id="TFK87053.1"/>
    </source>
</evidence>
<dbReference type="AlphaFoldDB" id="A0A5C3PM37"/>
<reference evidence="4 5" key="1">
    <citation type="journal article" date="2019" name="Nat. Ecol. Evol.">
        <title>Megaphylogeny resolves global patterns of mushroom evolution.</title>
        <authorList>
            <person name="Varga T."/>
            <person name="Krizsan K."/>
            <person name="Foldi C."/>
            <person name="Dima B."/>
            <person name="Sanchez-Garcia M."/>
            <person name="Sanchez-Ramirez S."/>
            <person name="Szollosi G.J."/>
            <person name="Szarkandi J.G."/>
            <person name="Papp V."/>
            <person name="Albert L."/>
            <person name="Andreopoulos W."/>
            <person name="Angelini C."/>
            <person name="Antonin V."/>
            <person name="Barry K.W."/>
            <person name="Bougher N.L."/>
            <person name="Buchanan P."/>
            <person name="Buyck B."/>
            <person name="Bense V."/>
            <person name="Catcheside P."/>
            <person name="Chovatia M."/>
            <person name="Cooper J."/>
            <person name="Damon W."/>
            <person name="Desjardin D."/>
            <person name="Finy P."/>
            <person name="Geml J."/>
            <person name="Haridas S."/>
            <person name="Hughes K."/>
            <person name="Justo A."/>
            <person name="Karasinski D."/>
            <person name="Kautmanova I."/>
            <person name="Kiss B."/>
            <person name="Kocsube S."/>
            <person name="Kotiranta H."/>
            <person name="LaButti K.M."/>
            <person name="Lechner B.E."/>
            <person name="Liimatainen K."/>
            <person name="Lipzen A."/>
            <person name="Lukacs Z."/>
            <person name="Mihaltcheva S."/>
            <person name="Morgado L.N."/>
            <person name="Niskanen T."/>
            <person name="Noordeloos M.E."/>
            <person name="Ohm R.A."/>
            <person name="Ortiz-Santana B."/>
            <person name="Ovrebo C."/>
            <person name="Racz N."/>
            <person name="Riley R."/>
            <person name="Savchenko A."/>
            <person name="Shiryaev A."/>
            <person name="Soop K."/>
            <person name="Spirin V."/>
            <person name="Szebenyi C."/>
            <person name="Tomsovsky M."/>
            <person name="Tulloss R.E."/>
            <person name="Uehling J."/>
            <person name="Grigoriev I.V."/>
            <person name="Vagvolgyi C."/>
            <person name="Papp T."/>
            <person name="Martin F.M."/>
            <person name="Miettinen O."/>
            <person name="Hibbett D.S."/>
            <person name="Nagy L.G."/>
        </authorList>
    </citation>
    <scope>NUCLEOTIDE SEQUENCE [LARGE SCALE GENOMIC DNA]</scope>
    <source>
        <strain evidence="4 5">HHB13444</strain>
    </source>
</reference>
<feature type="compositionally biased region" description="Basic and acidic residues" evidence="2">
    <location>
        <begin position="339"/>
        <end position="350"/>
    </location>
</feature>
<proteinExistence type="predicted"/>
<feature type="compositionally biased region" description="Basic and acidic residues" evidence="2">
    <location>
        <begin position="47"/>
        <end position="68"/>
    </location>
</feature>
<dbReference type="EMBL" id="ML211171">
    <property type="protein sequence ID" value="TFK87053.1"/>
    <property type="molecule type" value="Genomic_DNA"/>
</dbReference>
<feature type="region of interest" description="Disordered" evidence="2">
    <location>
        <begin position="26"/>
        <end position="68"/>
    </location>
</feature>
<feature type="compositionally biased region" description="Low complexity" evidence="2">
    <location>
        <begin position="351"/>
        <end position="371"/>
    </location>
</feature>
<evidence type="ECO:0000313" key="5">
    <source>
        <dbReference type="Proteomes" id="UP000308197"/>
    </source>
</evidence>
<evidence type="ECO:0000256" key="2">
    <source>
        <dbReference type="SAM" id="MobiDB-lite"/>
    </source>
</evidence>
<dbReference type="InterPro" id="IPR000504">
    <property type="entry name" value="RRM_dom"/>
</dbReference>
<gene>
    <name evidence="4" type="ORF">K466DRAFT_586723</name>
</gene>
<organism evidence="4 5">
    <name type="scientific">Polyporus arcularius HHB13444</name>
    <dbReference type="NCBI Taxonomy" id="1314778"/>
    <lineage>
        <taxon>Eukaryota</taxon>
        <taxon>Fungi</taxon>
        <taxon>Dikarya</taxon>
        <taxon>Basidiomycota</taxon>
        <taxon>Agaricomycotina</taxon>
        <taxon>Agaricomycetes</taxon>
        <taxon>Polyporales</taxon>
        <taxon>Polyporaceae</taxon>
        <taxon>Polyporus</taxon>
    </lineage>
</organism>
<feature type="compositionally biased region" description="Basic and acidic residues" evidence="2">
    <location>
        <begin position="396"/>
        <end position="434"/>
    </location>
</feature>
<sequence>MSATVLASARSVRSIPLSRHSLRSLVTEAVQSSSSTPPPDDVPQDTRTNRFPRDSRSSKPFAARKDVPDRPTKSVYVRSWDPIANMAEFYAMLRGVEKRFGTVREFRLARDGDVSSLYQGFFLIEFADDASLDQIPEKGTNVKVEVPVTRERPGGIGLADLQGLLQPQERDWTLDTSGLYGATIPVLPPTDGPEKRPTRVVELVVQRTKKDHWYPNVYTPRGRHLRFGTAFSKWGGFYQPTSSDDRPISKEMAQVLSMWNEIVQKDTARRQAKWQQTHPTEAPDVAIDAHEAETFVAQEAARDESAEAARDESAEADATQPEPEPEPEPHTVPQPEAELSPRAESQHEDVAPVSEPPASSEPHASSEPLASDEAPVSRSGPATPRLSRKQKILALAREHARTPMPDAAKRAEEAEEARRREEEARNPPEVEVKTMRERLMKLMGRWS</sequence>
<evidence type="ECO:0000256" key="1">
    <source>
        <dbReference type="PROSITE-ProRule" id="PRU00176"/>
    </source>
</evidence>
<feature type="region of interest" description="Disordered" evidence="2">
    <location>
        <begin position="300"/>
        <end position="434"/>
    </location>
</feature>
<keyword evidence="5" id="KW-1185">Reference proteome</keyword>
<dbReference type="Proteomes" id="UP000308197">
    <property type="component" value="Unassembled WGS sequence"/>
</dbReference>
<dbReference type="InParanoid" id="A0A5C3PM37"/>
<protein>
    <recommendedName>
        <fullName evidence="3">RRM domain-containing protein</fullName>
    </recommendedName>
</protein>
<name>A0A5C3PM37_9APHY</name>
<keyword evidence="1" id="KW-0694">RNA-binding</keyword>
<dbReference type="GO" id="GO:0003723">
    <property type="term" value="F:RNA binding"/>
    <property type="evidence" value="ECO:0007669"/>
    <property type="project" value="UniProtKB-UniRule"/>
</dbReference>
<dbReference type="PROSITE" id="PS50102">
    <property type="entry name" value="RRM"/>
    <property type="match status" value="1"/>
</dbReference>
<feature type="compositionally biased region" description="Basic and acidic residues" evidence="2">
    <location>
        <begin position="300"/>
        <end position="313"/>
    </location>
</feature>
<accession>A0A5C3PM37</accession>
<feature type="domain" description="RRM" evidence="3">
    <location>
        <begin position="73"/>
        <end position="151"/>
    </location>
</feature>